<dbReference type="Pfam" id="PF03790">
    <property type="entry name" value="KNOX1"/>
    <property type="match status" value="1"/>
</dbReference>
<dbReference type="Pfam" id="PF03789">
    <property type="entry name" value="ELK"/>
    <property type="match status" value="1"/>
</dbReference>
<feature type="region of interest" description="Disordered" evidence="7">
    <location>
        <begin position="284"/>
        <end position="303"/>
    </location>
</feature>
<dbReference type="SMART" id="SM00389">
    <property type="entry name" value="HOX"/>
    <property type="match status" value="1"/>
</dbReference>
<comment type="subcellular location">
    <subcellularLocation>
        <location evidence="1 5">Nucleus</location>
    </subcellularLocation>
</comment>
<dbReference type="PANTHER" id="PTHR11850">
    <property type="entry name" value="HOMEOBOX PROTEIN TRANSCRIPTION FACTORS"/>
    <property type="match status" value="1"/>
</dbReference>
<evidence type="ECO:0000256" key="7">
    <source>
        <dbReference type="SAM" id="MobiDB-lite"/>
    </source>
</evidence>
<evidence type="ECO:0000256" key="4">
    <source>
        <dbReference type="ARBA" id="ARBA00023242"/>
    </source>
</evidence>
<gene>
    <name evidence="10" type="ORF">RJ639_020792</name>
</gene>
<dbReference type="InterPro" id="IPR001356">
    <property type="entry name" value="HD"/>
</dbReference>
<evidence type="ECO:0000313" key="10">
    <source>
        <dbReference type="EMBL" id="KAK3001112.1"/>
    </source>
</evidence>
<protein>
    <recommendedName>
        <fullName evidence="12">Homeobox protein knotted-1-like 3</fullName>
    </recommendedName>
</protein>
<dbReference type="SMART" id="SM01188">
    <property type="entry name" value="ELK"/>
    <property type="match status" value="1"/>
</dbReference>
<comment type="caution">
    <text evidence="10">The sequence shown here is derived from an EMBL/GenBank/DDBJ whole genome shotgun (WGS) entry which is preliminary data.</text>
</comment>
<dbReference type="Pfam" id="PF05920">
    <property type="entry name" value="Homeobox_KN"/>
    <property type="match status" value="1"/>
</dbReference>
<dbReference type="SUPFAM" id="SSF46689">
    <property type="entry name" value="Homeodomain-like"/>
    <property type="match status" value="1"/>
</dbReference>
<keyword evidence="11" id="KW-1185">Reference proteome</keyword>
<evidence type="ECO:0000256" key="3">
    <source>
        <dbReference type="ARBA" id="ARBA00023155"/>
    </source>
</evidence>
<dbReference type="GO" id="GO:0005634">
    <property type="term" value="C:nucleus"/>
    <property type="evidence" value="ECO:0007669"/>
    <property type="project" value="UniProtKB-SubCell"/>
</dbReference>
<reference evidence="10" key="1">
    <citation type="submission" date="2022-12" db="EMBL/GenBank/DDBJ databases">
        <title>Draft genome assemblies for two species of Escallonia (Escalloniales).</title>
        <authorList>
            <person name="Chanderbali A."/>
            <person name="Dervinis C."/>
            <person name="Anghel I."/>
            <person name="Soltis D."/>
            <person name="Soltis P."/>
            <person name="Zapata F."/>
        </authorList>
    </citation>
    <scope>NUCLEOTIDE SEQUENCE</scope>
    <source>
        <strain evidence="10">UCBG64.0493</strain>
        <tissue evidence="10">Leaf</tissue>
    </source>
</reference>
<evidence type="ECO:0000256" key="6">
    <source>
        <dbReference type="PROSITE-ProRule" id="PRU00559"/>
    </source>
</evidence>
<dbReference type="InterPro" id="IPR009057">
    <property type="entry name" value="Homeodomain-like_sf"/>
</dbReference>
<dbReference type="SMART" id="SM01256">
    <property type="entry name" value="KNOX2"/>
    <property type="match status" value="1"/>
</dbReference>
<dbReference type="GO" id="GO:0006355">
    <property type="term" value="P:regulation of DNA-templated transcription"/>
    <property type="evidence" value="ECO:0007669"/>
    <property type="project" value="InterPro"/>
</dbReference>
<dbReference type="FunFam" id="1.10.10.60:FF:000143">
    <property type="entry name" value="homeobox protein knotted-1-like 3 isoform X1"/>
    <property type="match status" value="1"/>
</dbReference>
<evidence type="ECO:0000256" key="1">
    <source>
        <dbReference type="ARBA" id="ARBA00004123"/>
    </source>
</evidence>
<dbReference type="SMART" id="SM01255">
    <property type="entry name" value="KNOX1"/>
    <property type="match status" value="1"/>
</dbReference>
<organism evidence="10 11">
    <name type="scientific">Escallonia herrerae</name>
    <dbReference type="NCBI Taxonomy" id="1293975"/>
    <lineage>
        <taxon>Eukaryota</taxon>
        <taxon>Viridiplantae</taxon>
        <taxon>Streptophyta</taxon>
        <taxon>Embryophyta</taxon>
        <taxon>Tracheophyta</taxon>
        <taxon>Spermatophyta</taxon>
        <taxon>Magnoliopsida</taxon>
        <taxon>eudicotyledons</taxon>
        <taxon>Gunneridae</taxon>
        <taxon>Pentapetalae</taxon>
        <taxon>asterids</taxon>
        <taxon>campanulids</taxon>
        <taxon>Escalloniales</taxon>
        <taxon>Escalloniaceae</taxon>
        <taxon>Escallonia</taxon>
    </lineage>
</organism>
<dbReference type="Pfam" id="PF03791">
    <property type="entry name" value="KNOX2"/>
    <property type="match status" value="1"/>
</dbReference>
<feature type="region of interest" description="Disordered" evidence="7">
    <location>
        <begin position="147"/>
        <end position="167"/>
    </location>
</feature>
<feature type="domain" description="ELK" evidence="9">
    <location>
        <begin position="342"/>
        <end position="362"/>
    </location>
</feature>
<evidence type="ECO:0000313" key="11">
    <source>
        <dbReference type="Proteomes" id="UP001188597"/>
    </source>
</evidence>
<comment type="similarity">
    <text evidence="6">Belongs to the TALE/KNOX homeobox family.</text>
</comment>
<dbReference type="Proteomes" id="UP001188597">
    <property type="component" value="Unassembled WGS sequence"/>
</dbReference>
<evidence type="ECO:0008006" key="12">
    <source>
        <dbReference type="Google" id="ProtNLM"/>
    </source>
</evidence>
<dbReference type="InterPro" id="IPR005539">
    <property type="entry name" value="ELK_dom"/>
</dbReference>
<dbReference type="InterPro" id="IPR050224">
    <property type="entry name" value="TALE_homeobox"/>
</dbReference>
<dbReference type="InterPro" id="IPR005541">
    <property type="entry name" value="KNOX2"/>
</dbReference>
<dbReference type="CDD" id="cd00086">
    <property type="entry name" value="homeodomain"/>
    <property type="match status" value="1"/>
</dbReference>
<dbReference type="PROSITE" id="PS50071">
    <property type="entry name" value="HOMEOBOX_2"/>
    <property type="match status" value="1"/>
</dbReference>
<dbReference type="InterPro" id="IPR008422">
    <property type="entry name" value="KN_HD"/>
</dbReference>
<keyword evidence="4 5" id="KW-0539">Nucleus</keyword>
<keyword evidence="2 5" id="KW-0238">DNA-binding</keyword>
<proteinExistence type="inferred from homology"/>
<dbReference type="PROSITE" id="PS51213">
    <property type="entry name" value="ELK"/>
    <property type="match status" value="1"/>
</dbReference>
<dbReference type="Gene3D" id="1.10.10.60">
    <property type="entry name" value="Homeodomain-like"/>
    <property type="match status" value="1"/>
</dbReference>
<dbReference type="AlphaFoldDB" id="A0AA89AGC4"/>
<keyword evidence="3 5" id="KW-0371">Homeobox</keyword>
<evidence type="ECO:0000256" key="2">
    <source>
        <dbReference type="ARBA" id="ARBA00023125"/>
    </source>
</evidence>
<evidence type="ECO:0000256" key="5">
    <source>
        <dbReference type="PROSITE-ProRule" id="PRU00108"/>
    </source>
</evidence>
<sequence length="438" mass="48818">MSFSNHLSREMALQHFADQHLPNNNNSVLTTILPEQLGHSSPNGLVKDHKDIHRLLIESAAKPPEHHRHQPQVRGGVAVGPTWLNSAILRQQGQYGDGNFLNLQTSAGAESNQWLSRSVLQRNASDVRDDVASNDSMVAATMSHDSADLNDTNKSVAENYGGESGGGGEAVVNWQNARCKSEILGHPLYEQLLSAHVACLRIATPVDQLPRIDAQLAQSQHVVGKYAALGQGDLDDAKELDQFMTHYVLLLCSFKEQLQQHVRVHAMEAVMACWEIEQSLQSLTGVSPGEGTGATMSDDDEDHVDSDANLFDGSLEGPESMGFGPLVPTESERSLMERVRQELKHELKQGYKEKLVDIREEILRKRRAGKLPGDTTSVLKSWWQSHSKWPYPTEEDKARLVQETGLQLKQINNWFINQRKRNWHSNPSSSTVLKSKRK</sequence>
<evidence type="ECO:0000259" key="8">
    <source>
        <dbReference type="PROSITE" id="PS50071"/>
    </source>
</evidence>
<accession>A0AA89AGC4</accession>
<evidence type="ECO:0000259" key="9">
    <source>
        <dbReference type="PROSITE" id="PS51213"/>
    </source>
</evidence>
<dbReference type="GO" id="GO:0003677">
    <property type="term" value="F:DNA binding"/>
    <property type="evidence" value="ECO:0007669"/>
    <property type="project" value="UniProtKB-UniRule"/>
</dbReference>
<feature type="domain" description="Homeobox" evidence="8">
    <location>
        <begin position="362"/>
        <end position="425"/>
    </location>
</feature>
<name>A0AA89AGC4_9ASTE</name>
<feature type="DNA-binding region" description="Homeobox; TALE-type" evidence="5">
    <location>
        <begin position="363"/>
        <end position="426"/>
    </location>
</feature>
<dbReference type="EMBL" id="JAVXUP010002845">
    <property type="protein sequence ID" value="KAK3001112.1"/>
    <property type="molecule type" value="Genomic_DNA"/>
</dbReference>
<feature type="non-terminal residue" evidence="10">
    <location>
        <position position="1"/>
    </location>
</feature>
<dbReference type="InterPro" id="IPR005540">
    <property type="entry name" value="KNOX1"/>
</dbReference>